<keyword evidence="1" id="KW-1133">Transmembrane helix</keyword>
<accession>A0A8S5UAM9</accession>
<evidence type="ECO:0000256" key="1">
    <source>
        <dbReference type="SAM" id="Phobius"/>
    </source>
</evidence>
<protein>
    <submittedName>
        <fullName evidence="2">Lipoprotein</fullName>
    </submittedName>
</protein>
<proteinExistence type="predicted"/>
<keyword evidence="2" id="KW-0449">Lipoprotein</keyword>
<reference evidence="2" key="1">
    <citation type="journal article" date="2021" name="Proc. Natl. Acad. Sci. U.S.A.">
        <title>A Catalog of Tens of Thousands of Viruses from Human Metagenomes Reveals Hidden Associations with Chronic Diseases.</title>
        <authorList>
            <person name="Tisza M.J."/>
            <person name="Buck C.B."/>
        </authorList>
    </citation>
    <scope>NUCLEOTIDE SEQUENCE</scope>
    <source>
        <strain evidence="2">CtWPU11</strain>
    </source>
</reference>
<dbReference type="EMBL" id="BK016053">
    <property type="protein sequence ID" value="DAF91414.1"/>
    <property type="molecule type" value="Genomic_DNA"/>
</dbReference>
<organism evidence="2">
    <name type="scientific">Myoviridae sp. ctWPU11</name>
    <dbReference type="NCBI Taxonomy" id="2825118"/>
    <lineage>
        <taxon>Viruses</taxon>
        <taxon>Duplodnaviria</taxon>
        <taxon>Heunggongvirae</taxon>
        <taxon>Uroviricota</taxon>
        <taxon>Caudoviricetes</taxon>
    </lineage>
</organism>
<keyword evidence="1" id="KW-0812">Transmembrane</keyword>
<sequence>MPPAYRLGRTEAQHAAIKYGGTLAMLKLSPLLLSLLTALLLAGCHHGHGC</sequence>
<evidence type="ECO:0000313" key="2">
    <source>
        <dbReference type="EMBL" id="DAF91414.1"/>
    </source>
</evidence>
<name>A0A8S5UAM9_9CAUD</name>
<feature type="transmembrane region" description="Helical" evidence="1">
    <location>
        <begin position="21"/>
        <end position="42"/>
    </location>
</feature>
<keyword evidence="1" id="KW-0472">Membrane</keyword>